<sequence length="55" mass="6559">MNRKSREKEELRRGQGVIVCRAYPHGSVRKGMEQWSADLYRGQGWNNLQYTCCRR</sequence>
<proteinExistence type="predicted"/>
<gene>
    <name evidence="1" type="ORF">SPARVUS_LOCUS14205386</name>
</gene>
<dbReference type="EMBL" id="CATNWA010018733">
    <property type="protein sequence ID" value="CAI9609129.1"/>
    <property type="molecule type" value="Genomic_DNA"/>
</dbReference>
<keyword evidence="2" id="KW-1185">Reference proteome</keyword>
<organism evidence="1 2">
    <name type="scientific">Staurois parvus</name>
    <dbReference type="NCBI Taxonomy" id="386267"/>
    <lineage>
        <taxon>Eukaryota</taxon>
        <taxon>Metazoa</taxon>
        <taxon>Chordata</taxon>
        <taxon>Craniata</taxon>
        <taxon>Vertebrata</taxon>
        <taxon>Euteleostomi</taxon>
        <taxon>Amphibia</taxon>
        <taxon>Batrachia</taxon>
        <taxon>Anura</taxon>
        <taxon>Neobatrachia</taxon>
        <taxon>Ranoidea</taxon>
        <taxon>Ranidae</taxon>
        <taxon>Staurois</taxon>
    </lineage>
</organism>
<comment type="caution">
    <text evidence="1">The sequence shown here is derived from an EMBL/GenBank/DDBJ whole genome shotgun (WGS) entry which is preliminary data.</text>
</comment>
<protein>
    <submittedName>
        <fullName evidence="1">Uncharacterized protein</fullName>
    </submittedName>
</protein>
<evidence type="ECO:0000313" key="1">
    <source>
        <dbReference type="EMBL" id="CAI9609129.1"/>
    </source>
</evidence>
<reference evidence="1" key="1">
    <citation type="submission" date="2023-05" db="EMBL/GenBank/DDBJ databases">
        <authorList>
            <person name="Stuckert A."/>
        </authorList>
    </citation>
    <scope>NUCLEOTIDE SEQUENCE</scope>
</reference>
<name>A0ABN9GJ38_9NEOB</name>
<dbReference type="Proteomes" id="UP001162483">
    <property type="component" value="Unassembled WGS sequence"/>
</dbReference>
<evidence type="ECO:0000313" key="2">
    <source>
        <dbReference type="Proteomes" id="UP001162483"/>
    </source>
</evidence>
<accession>A0ABN9GJ38</accession>